<keyword evidence="3" id="KW-1185">Reference proteome</keyword>
<gene>
    <name evidence="2" type="ORF">BSL78_07418</name>
</gene>
<reference evidence="2 3" key="1">
    <citation type="journal article" date="2017" name="PLoS Biol.">
        <title>The sea cucumber genome provides insights into morphological evolution and visceral regeneration.</title>
        <authorList>
            <person name="Zhang X."/>
            <person name="Sun L."/>
            <person name="Yuan J."/>
            <person name="Sun Y."/>
            <person name="Gao Y."/>
            <person name="Zhang L."/>
            <person name="Li S."/>
            <person name="Dai H."/>
            <person name="Hamel J.F."/>
            <person name="Liu C."/>
            <person name="Yu Y."/>
            <person name="Liu S."/>
            <person name="Lin W."/>
            <person name="Guo K."/>
            <person name="Jin S."/>
            <person name="Xu P."/>
            <person name="Storey K.B."/>
            <person name="Huan P."/>
            <person name="Zhang T."/>
            <person name="Zhou Y."/>
            <person name="Zhang J."/>
            <person name="Lin C."/>
            <person name="Li X."/>
            <person name="Xing L."/>
            <person name="Huo D."/>
            <person name="Sun M."/>
            <person name="Wang L."/>
            <person name="Mercier A."/>
            <person name="Li F."/>
            <person name="Yang H."/>
            <person name="Xiang J."/>
        </authorList>
    </citation>
    <scope>NUCLEOTIDE SEQUENCE [LARGE SCALE GENOMIC DNA]</scope>
    <source>
        <strain evidence="2">Shaxun</strain>
        <tissue evidence="2">Muscle</tissue>
    </source>
</reference>
<accession>A0A2G8L5Z6</accession>
<evidence type="ECO:0000313" key="3">
    <source>
        <dbReference type="Proteomes" id="UP000230750"/>
    </source>
</evidence>
<evidence type="ECO:0000256" key="1">
    <source>
        <dbReference type="SAM" id="MobiDB-lite"/>
    </source>
</evidence>
<feature type="compositionally biased region" description="Basic and acidic residues" evidence="1">
    <location>
        <begin position="40"/>
        <end position="51"/>
    </location>
</feature>
<feature type="compositionally biased region" description="Polar residues" evidence="1">
    <location>
        <begin position="60"/>
        <end position="74"/>
    </location>
</feature>
<organism evidence="2 3">
    <name type="scientific">Stichopus japonicus</name>
    <name type="common">Sea cucumber</name>
    <dbReference type="NCBI Taxonomy" id="307972"/>
    <lineage>
        <taxon>Eukaryota</taxon>
        <taxon>Metazoa</taxon>
        <taxon>Echinodermata</taxon>
        <taxon>Eleutherozoa</taxon>
        <taxon>Echinozoa</taxon>
        <taxon>Holothuroidea</taxon>
        <taxon>Aspidochirotacea</taxon>
        <taxon>Aspidochirotida</taxon>
        <taxon>Stichopodidae</taxon>
        <taxon>Apostichopus</taxon>
    </lineage>
</organism>
<dbReference type="EMBL" id="MRZV01000205">
    <property type="protein sequence ID" value="PIK55681.1"/>
    <property type="molecule type" value="Genomic_DNA"/>
</dbReference>
<comment type="caution">
    <text evidence="2">The sequence shown here is derived from an EMBL/GenBank/DDBJ whole genome shotgun (WGS) entry which is preliminary data.</text>
</comment>
<protein>
    <submittedName>
        <fullName evidence="2">Uncharacterized protein</fullName>
    </submittedName>
</protein>
<dbReference type="Proteomes" id="UP000230750">
    <property type="component" value="Unassembled WGS sequence"/>
</dbReference>
<dbReference type="AlphaFoldDB" id="A0A2G8L5Z6"/>
<evidence type="ECO:0000313" key="2">
    <source>
        <dbReference type="EMBL" id="PIK55681.1"/>
    </source>
</evidence>
<sequence>MTLYYRIIPFLQTKLRSSEPKKVHAPSDLQRQDAQPPTETLKKLQKVDQHAGKRNPPPQHTTVQKRQPQLNGENPLQPEGGCQTSPPPGLPANWHGGSRKKHLKNRISATVDSTEDILHHVWLSKSSVEHLLTCEYCREACLQVTKSCDFLGLTPSRYGTLQKLPRIANASVLK</sequence>
<name>A0A2G8L5Z6_STIJA</name>
<feature type="region of interest" description="Disordered" evidence="1">
    <location>
        <begin position="16"/>
        <end position="98"/>
    </location>
</feature>
<proteinExistence type="predicted"/>